<keyword evidence="1" id="KW-0175">Coiled coil</keyword>
<dbReference type="InterPro" id="IPR007060">
    <property type="entry name" value="FtsL/DivIC"/>
</dbReference>
<dbReference type="KEGG" id="fso:Fsol_00625"/>
<feature type="coiled-coil region" evidence="1">
    <location>
        <begin position="33"/>
        <end position="60"/>
    </location>
</feature>
<protein>
    <submittedName>
        <fullName evidence="2">Septum formation initiator family protein</fullName>
    </submittedName>
</protein>
<sequence>MLLIYGVLLLYPMYHLFQGENSIGAYFVLDSHYDAISDELKELRGEKAALEHELKLLKESLSRDYVEETLRRVMGFSDEKEIIVLMKE</sequence>
<evidence type="ECO:0000313" key="2">
    <source>
        <dbReference type="EMBL" id="AWD33404.1"/>
    </source>
</evidence>
<evidence type="ECO:0000313" key="3">
    <source>
        <dbReference type="Proteomes" id="UP000244519"/>
    </source>
</evidence>
<reference evidence="2 3" key="1">
    <citation type="journal article" date="2018" name="Genome Biol. Evol.">
        <title>The Genome Sequence of "Candidatus Fokinia solitaria": Insights on Reductive Evolution in Rickettsiales.</title>
        <authorList>
            <person name="Floriano A.M."/>
            <person name="Castelli M."/>
            <person name="Krenek S."/>
            <person name="Berendonk T.U."/>
            <person name="Bazzocchi C."/>
            <person name="Petroni G."/>
            <person name="Sassera D."/>
        </authorList>
    </citation>
    <scope>NUCLEOTIDE SEQUENCE [LARGE SCALE GENOMIC DNA]</scope>
    <source>
        <strain evidence="2">Rio ETE_ALG 3VII</strain>
    </source>
</reference>
<gene>
    <name evidence="2" type="ORF">Fsol_00625</name>
</gene>
<accession>A0A2U8BSS1</accession>
<dbReference type="AlphaFoldDB" id="A0A2U8BSS1"/>
<dbReference type="EMBL" id="CP025989">
    <property type="protein sequence ID" value="AWD33404.1"/>
    <property type="molecule type" value="Genomic_DNA"/>
</dbReference>
<keyword evidence="3" id="KW-1185">Reference proteome</keyword>
<name>A0A2U8BSS1_9RICK</name>
<evidence type="ECO:0000256" key="1">
    <source>
        <dbReference type="SAM" id="Coils"/>
    </source>
</evidence>
<organism evidence="2 3">
    <name type="scientific">Candidatus Fokinia solitaria</name>
    <dbReference type="NCBI Taxonomy" id="1802984"/>
    <lineage>
        <taxon>Bacteria</taxon>
        <taxon>Pseudomonadati</taxon>
        <taxon>Pseudomonadota</taxon>
        <taxon>Alphaproteobacteria</taxon>
        <taxon>Rickettsiales</taxon>
        <taxon>Candidatus Midichloriaceae</taxon>
        <taxon>Candidatus Fokinia</taxon>
    </lineage>
</organism>
<proteinExistence type="predicted"/>
<dbReference type="Proteomes" id="UP000244519">
    <property type="component" value="Chromosome"/>
</dbReference>
<dbReference type="Pfam" id="PF04977">
    <property type="entry name" value="DivIC"/>
    <property type="match status" value="1"/>
</dbReference>